<keyword evidence="2" id="KW-0812">Transmembrane</keyword>
<proteinExistence type="predicted"/>
<dbReference type="InterPro" id="IPR050640">
    <property type="entry name" value="Bact_2-comp_sensor_kinase"/>
</dbReference>
<dbReference type="GO" id="GO:0016020">
    <property type="term" value="C:membrane"/>
    <property type="evidence" value="ECO:0007669"/>
    <property type="project" value="InterPro"/>
</dbReference>
<protein>
    <recommendedName>
        <fullName evidence="3">Signal transduction histidine kinase internal region domain-containing protein</fullName>
    </recommendedName>
</protein>
<dbReference type="InterPro" id="IPR036890">
    <property type="entry name" value="HATPase_C_sf"/>
</dbReference>
<reference evidence="5" key="1">
    <citation type="journal article" date="2023" name="Int. J. Syst. Evol. Microbiol.">
        <title>Mesoterricola silvestris gen. nov., sp. nov., Mesoterricola sediminis sp. nov., Geothrix oryzae sp. nov., Geothrix edaphica sp. nov., Geothrix rubra sp. nov., and Geothrix limicola sp. nov., six novel members of Acidobacteriota isolated from soils.</title>
        <authorList>
            <person name="Itoh H."/>
            <person name="Sugisawa Y."/>
            <person name="Mise K."/>
            <person name="Xu Z."/>
            <person name="Kuniyasu M."/>
            <person name="Ushijima N."/>
            <person name="Kawano K."/>
            <person name="Kobayashi E."/>
            <person name="Shiratori Y."/>
            <person name="Masuda Y."/>
            <person name="Senoo K."/>
        </authorList>
    </citation>
    <scope>NUCLEOTIDE SEQUENCE [LARGE SCALE GENOMIC DNA]</scope>
    <source>
        <strain evidence="5">W79</strain>
    </source>
</reference>
<feature type="transmembrane region" description="Helical" evidence="2">
    <location>
        <begin position="43"/>
        <end position="60"/>
    </location>
</feature>
<feature type="transmembrane region" description="Helical" evidence="2">
    <location>
        <begin position="81"/>
        <end position="100"/>
    </location>
</feature>
<organism evidence="4 5">
    <name type="scientific">Mesoterricola silvestris</name>
    <dbReference type="NCBI Taxonomy" id="2927979"/>
    <lineage>
        <taxon>Bacteria</taxon>
        <taxon>Pseudomonadati</taxon>
        <taxon>Acidobacteriota</taxon>
        <taxon>Holophagae</taxon>
        <taxon>Holophagales</taxon>
        <taxon>Holophagaceae</taxon>
        <taxon>Mesoterricola</taxon>
    </lineage>
</organism>
<dbReference type="Proteomes" id="UP001238179">
    <property type="component" value="Chromosome"/>
</dbReference>
<keyword evidence="2" id="KW-0472">Membrane</keyword>
<feature type="region of interest" description="Disordered" evidence="1">
    <location>
        <begin position="104"/>
        <end position="137"/>
    </location>
</feature>
<dbReference type="GO" id="GO:0000155">
    <property type="term" value="F:phosphorelay sensor kinase activity"/>
    <property type="evidence" value="ECO:0007669"/>
    <property type="project" value="InterPro"/>
</dbReference>
<dbReference type="EMBL" id="AP027080">
    <property type="protein sequence ID" value="BDU72045.1"/>
    <property type="molecule type" value="Genomic_DNA"/>
</dbReference>
<feature type="transmembrane region" description="Helical" evidence="2">
    <location>
        <begin position="20"/>
        <end position="37"/>
    </location>
</feature>
<dbReference type="Gene3D" id="3.30.565.10">
    <property type="entry name" value="Histidine kinase-like ATPase, C-terminal domain"/>
    <property type="match status" value="1"/>
</dbReference>
<feature type="transmembrane region" description="Helical" evidence="2">
    <location>
        <begin position="141"/>
        <end position="160"/>
    </location>
</feature>
<keyword evidence="5" id="KW-1185">Reference proteome</keyword>
<dbReference type="PANTHER" id="PTHR34220:SF7">
    <property type="entry name" value="SENSOR HISTIDINE KINASE YPDA"/>
    <property type="match status" value="1"/>
</dbReference>
<evidence type="ECO:0000256" key="1">
    <source>
        <dbReference type="SAM" id="MobiDB-lite"/>
    </source>
</evidence>
<keyword evidence="2" id="KW-1133">Transmembrane helix</keyword>
<feature type="compositionally biased region" description="Pro residues" evidence="1">
    <location>
        <begin position="113"/>
        <end position="125"/>
    </location>
</feature>
<sequence>MRQERIIPTIVQRVTNRANLAIILLVGGMFCLFRFALGPSGVSVAEIAFPFILLFGHLAFSPLPWQWTGDEAPIAGLGRGIVQSLLFNAVWVALVLGLNAPMEPRGPRDLREPPPAAGPEGPPPAQGGHGRDPRGPRTPPVFGLALVNLTFALVFGWVFADKEATESRERSMAGLLRQSRSRALQNQLEPHVLYNALNGLSELVHEDPLAAEEMIARLADLYRMLTRHSEADFVPLLKERLLVEAYLAMEQMRLGDRLRVAWEWPPWADAVILPPLLLQPLVENAIKHGISPCEEGGDLRIACARRDGSLALVVANTGRALGPAPPKGVGLANLEARLDLWMEGAGAFTLAQHEAWTVAEVRWKEKA</sequence>
<evidence type="ECO:0000256" key="2">
    <source>
        <dbReference type="SAM" id="Phobius"/>
    </source>
</evidence>
<dbReference type="AlphaFoldDB" id="A0AA48GPZ3"/>
<dbReference type="RefSeq" id="WP_316414949.1">
    <property type="nucleotide sequence ID" value="NZ_AP027080.1"/>
</dbReference>
<evidence type="ECO:0000313" key="5">
    <source>
        <dbReference type="Proteomes" id="UP001238179"/>
    </source>
</evidence>
<accession>A0AA48GPZ3</accession>
<dbReference type="InterPro" id="IPR010559">
    <property type="entry name" value="Sig_transdc_His_kin_internal"/>
</dbReference>
<evidence type="ECO:0000259" key="3">
    <source>
        <dbReference type="Pfam" id="PF06580"/>
    </source>
</evidence>
<dbReference type="KEGG" id="msil:METEAL_12190"/>
<dbReference type="SUPFAM" id="SSF55874">
    <property type="entry name" value="ATPase domain of HSP90 chaperone/DNA topoisomerase II/histidine kinase"/>
    <property type="match status" value="1"/>
</dbReference>
<dbReference type="Pfam" id="PF06580">
    <property type="entry name" value="His_kinase"/>
    <property type="match status" value="1"/>
</dbReference>
<feature type="domain" description="Signal transduction histidine kinase internal region" evidence="3">
    <location>
        <begin position="181"/>
        <end position="258"/>
    </location>
</feature>
<dbReference type="PANTHER" id="PTHR34220">
    <property type="entry name" value="SENSOR HISTIDINE KINASE YPDA"/>
    <property type="match status" value="1"/>
</dbReference>
<gene>
    <name evidence="4" type="ORF">METEAL_12190</name>
</gene>
<name>A0AA48GPZ3_9BACT</name>
<evidence type="ECO:0000313" key="4">
    <source>
        <dbReference type="EMBL" id="BDU72045.1"/>
    </source>
</evidence>